<evidence type="ECO:0000256" key="1">
    <source>
        <dbReference type="ARBA" id="ARBA00022737"/>
    </source>
</evidence>
<dbReference type="SUPFAM" id="SSF48403">
    <property type="entry name" value="Ankyrin repeat"/>
    <property type="match status" value="1"/>
</dbReference>
<dbReference type="SMART" id="SM00248">
    <property type="entry name" value="ANK"/>
    <property type="match status" value="7"/>
</dbReference>
<reference evidence="5" key="1">
    <citation type="submission" date="2015-09" db="EMBL/GenBank/DDBJ databases">
        <authorList>
            <consortium name="Pathogen Informatics"/>
        </authorList>
    </citation>
    <scope>NUCLEOTIDE SEQUENCE [LARGE SCALE GENOMIC DNA]</scope>
    <source>
        <strain evidence="5">Lake Konstanz</strain>
    </source>
</reference>
<dbReference type="VEuPathDB" id="TriTrypDB:BSAL_86135"/>
<dbReference type="Proteomes" id="UP000051952">
    <property type="component" value="Unassembled WGS sequence"/>
</dbReference>
<sequence>YFTVSQPPYKVQQTVFVHLTFHADRSHAATYLRAQPQQASQASATTQRTQAVQFASFKKDLFTAESLNAASTGEASVPLIIFNCDNIAGFDISAYSTYSEGEVIVLPPSYFTVSQPPYKVQQTVFVHLTFHADRSHAATYLRAQPQQASQASATTQRAQAVSANGIKHNRDQLSLTEVLAELAKVAELRKSLIQEVDPGDTELHTAAQFGNVTAIKALLQLGAKLSAANDAGTTPLFKAAQYGHAEAIQVLWELGADVGAPTLSGVTPLLAAVLGNHADAINVLQDCGADAHERVILTNYPARFQPILFAILSDNASALTALLHHKIDPNTPIAITVDGLPQALTVPLLYIAATLGNIAIVNALIRFGADVDAVSGDGSTTALHAAAHANHVEVVKALMVHSRNVDKSETALHKCPPVELFAMVRGHVEVVKELQKALKQVSESGHRNYFL</sequence>
<feature type="non-terminal residue" evidence="4">
    <location>
        <position position="1"/>
    </location>
</feature>
<dbReference type="PROSITE" id="PS50297">
    <property type="entry name" value="ANK_REP_REGION"/>
    <property type="match status" value="3"/>
</dbReference>
<evidence type="ECO:0000313" key="4">
    <source>
        <dbReference type="EMBL" id="CUG79578.1"/>
    </source>
</evidence>
<keyword evidence="1" id="KW-0677">Repeat</keyword>
<feature type="repeat" description="ANK" evidence="3">
    <location>
        <begin position="378"/>
        <end position="410"/>
    </location>
</feature>
<proteinExistence type="predicted"/>
<feature type="repeat" description="ANK" evidence="3">
    <location>
        <begin position="349"/>
        <end position="376"/>
    </location>
</feature>
<evidence type="ECO:0000313" key="5">
    <source>
        <dbReference type="Proteomes" id="UP000051952"/>
    </source>
</evidence>
<organism evidence="4 5">
    <name type="scientific">Bodo saltans</name>
    <name type="common">Flagellated protozoan</name>
    <dbReference type="NCBI Taxonomy" id="75058"/>
    <lineage>
        <taxon>Eukaryota</taxon>
        <taxon>Discoba</taxon>
        <taxon>Euglenozoa</taxon>
        <taxon>Kinetoplastea</taxon>
        <taxon>Metakinetoplastina</taxon>
        <taxon>Eubodonida</taxon>
        <taxon>Bodonidae</taxon>
        <taxon>Bodo</taxon>
    </lineage>
</organism>
<dbReference type="InterPro" id="IPR002110">
    <property type="entry name" value="Ankyrin_rpt"/>
</dbReference>
<keyword evidence="2 3" id="KW-0040">ANK repeat</keyword>
<dbReference type="AlphaFoldDB" id="A0A0S4J4Z6"/>
<evidence type="ECO:0000256" key="3">
    <source>
        <dbReference type="PROSITE-ProRule" id="PRU00023"/>
    </source>
</evidence>
<gene>
    <name evidence="4" type="ORF">BSAL_86135</name>
</gene>
<dbReference type="PANTHER" id="PTHR24171:SF8">
    <property type="entry name" value="BRCA1-ASSOCIATED RING DOMAIN PROTEIN 1"/>
    <property type="match status" value="1"/>
</dbReference>
<dbReference type="InterPro" id="IPR036770">
    <property type="entry name" value="Ankyrin_rpt-contain_sf"/>
</dbReference>
<dbReference type="OrthoDB" id="341259at2759"/>
<keyword evidence="5" id="KW-1185">Reference proteome</keyword>
<dbReference type="PROSITE" id="PS50088">
    <property type="entry name" value="ANK_REPEAT"/>
    <property type="match status" value="4"/>
</dbReference>
<dbReference type="GO" id="GO:0085020">
    <property type="term" value="P:protein K6-linked ubiquitination"/>
    <property type="evidence" value="ECO:0007669"/>
    <property type="project" value="TreeGrafter"/>
</dbReference>
<evidence type="ECO:0000256" key="2">
    <source>
        <dbReference type="ARBA" id="ARBA00023043"/>
    </source>
</evidence>
<protein>
    <submittedName>
        <fullName evidence="4">Ankyrin repeat protein, putative</fullName>
    </submittedName>
</protein>
<dbReference type="PRINTS" id="PR01415">
    <property type="entry name" value="ANKYRIN"/>
</dbReference>
<feature type="repeat" description="ANK" evidence="3">
    <location>
        <begin position="231"/>
        <end position="263"/>
    </location>
</feature>
<dbReference type="Pfam" id="PF12796">
    <property type="entry name" value="Ank_2"/>
    <property type="match status" value="2"/>
</dbReference>
<feature type="repeat" description="ANK" evidence="3">
    <location>
        <begin position="198"/>
        <end position="230"/>
    </location>
</feature>
<dbReference type="EMBL" id="CYKH01001039">
    <property type="protein sequence ID" value="CUG79578.1"/>
    <property type="molecule type" value="Genomic_DNA"/>
</dbReference>
<dbReference type="Gene3D" id="1.25.40.20">
    <property type="entry name" value="Ankyrin repeat-containing domain"/>
    <property type="match status" value="2"/>
</dbReference>
<dbReference type="GO" id="GO:0004842">
    <property type="term" value="F:ubiquitin-protein transferase activity"/>
    <property type="evidence" value="ECO:0007669"/>
    <property type="project" value="TreeGrafter"/>
</dbReference>
<accession>A0A0S4J4Z6</accession>
<name>A0A0S4J4Z6_BODSA</name>
<dbReference type="PANTHER" id="PTHR24171">
    <property type="entry name" value="ANKYRIN REPEAT DOMAIN-CONTAINING PROTEIN 39-RELATED"/>
    <property type="match status" value="1"/>
</dbReference>